<sequence>MKLNSRNLDDFIEDVAVPTYDRSDVTVGIVHFGVGGFHRAHQAMYIDRLLQQGQGSEWGICGVGVLPGDRRMKDVMEAQNCLYTLALKHSDGTWDTRVIGSIVEYLFAPDDAEAVIEKMAAETTKIVSLTITEGGYNFSATTGEFDVENPAIVADLADGAVPATTFGLVVEALSRRKERGLKPFTIMSCDNIEGNGHIAQSTFTTFARLKDPALAEWITAEGAFPNSMVDRITPVTTPEVIEELSARYAIDDQWPVAGEPFTQWVLEDNFTLGRPPLDDVGVQVVDDVTPYELMKLRLLNASHQALAYFGYLSGFRLVHEVCQDPQFAAFLLAYMDEEATPTLQAVPGIDLAEYKHTLIERFSNPEIRDTVARLCAESSDRIPKWLLPVIRKNLETGGEITRSTAVVASWARYAEAVDESGEPIEIVDQLKDSLVPIAQSQRENPTAFIANRAVFGDLIDNERFVTEYTKQLTSLQENGARATLEALMSTR</sequence>
<evidence type="ECO:0000313" key="8">
    <source>
        <dbReference type="Proteomes" id="UP000076038"/>
    </source>
</evidence>
<dbReference type="AlphaFoldDB" id="A0A143QJ64"/>
<dbReference type="EMBL" id="CP015220">
    <property type="protein sequence ID" value="AMY23215.1"/>
    <property type="molecule type" value="Genomic_DNA"/>
</dbReference>
<comment type="similarity">
    <text evidence="4">Belongs to the mannitol dehydrogenase family. UxuB subfamily.</text>
</comment>
<dbReference type="Pfam" id="PF08125">
    <property type="entry name" value="Mannitol_dh_C"/>
    <property type="match status" value="1"/>
</dbReference>
<dbReference type="InterPro" id="IPR008927">
    <property type="entry name" value="6-PGluconate_DH-like_C_sf"/>
</dbReference>
<dbReference type="InterPro" id="IPR000669">
    <property type="entry name" value="Mannitol_DH"/>
</dbReference>
<evidence type="ECO:0000259" key="5">
    <source>
        <dbReference type="Pfam" id="PF01232"/>
    </source>
</evidence>
<keyword evidence="1 7" id="KW-0560">Oxidoreductase</keyword>
<accession>A0A143QJ64</accession>
<dbReference type="SUPFAM" id="SSF51735">
    <property type="entry name" value="NAD(P)-binding Rossmann-fold domains"/>
    <property type="match status" value="1"/>
</dbReference>
<reference evidence="8" key="2">
    <citation type="submission" date="2016-04" db="EMBL/GenBank/DDBJ databases">
        <title>Complete Genome and Plasmid Sequences for Rhodococcus fascians D188 and Draft Sequences for Rhodococcus spp. Isolates PBTS 1 and PBTS 2.</title>
        <authorList>
            <person name="Stamer R."/>
            <person name="Vereecke D."/>
            <person name="Zhang Y."/>
            <person name="Schilkey F."/>
            <person name="Devitt N."/>
            <person name="Randall J."/>
        </authorList>
    </citation>
    <scope>NUCLEOTIDE SEQUENCE [LARGE SCALE GENOMIC DNA]</scope>
    <source>
        <strain evidence="8">PBTS2</strain>
    </source>
</reference>
<dbReference type="GO" id="GO:0050086">
    <property type="term" value="F:mannitol 2-dehydrogenase activity"/>
    <property type="evidence" value="ECO:0007669"/>
    <property type="project" value="UniProtKB-EC"/>
</dbReference>
<evidence type="ECO:0000259" key="6">
    <source>
        <dbReference type="Pfam" id="PF08125"/>
    </source>
</evidence>
<dbReference type="InterPro" id="IPR050988">
    <property type="entry name" value="Mannitol_DH/Oxidoreductase"/>
</dbReference>
<dbReference type="KEGG" id="rhs:A3Q41_01912"/>
<dbReference type="Gene3D" id="1.10.1040.10">
    <property type="entry name" value="N-(1-d-carboxylethyl)-l-norvaline Dehydrogenase, domain 2"/>
    <property type="match status" value="1"/>
</dbReference>
<reference evidence="7 8" key="1">
    <citation type="journal article" date="2016" name="Genome Announc.">
        <title>Complete Genome and Plasmid Sequences for Rhodococcus fascians D188 and Draft Sequences for Rhodococcus Isolates PBTS 1 and PBTS 2.</title>
        <authorList>
            <person name="Stamler R.A."/>
            <person name="Vereecke D."/>
            <person name="Zhang Y."/>
            <person name="Schilkey F."/>
            <person name="Devitt N."/>
            <person name="Randall J.J."/>
        </authorList>
    </citation>
    <scope>NUCLEOTIDE SEQUENCE [LARGE SCALE GENOMIC DNA]</scope>
    <source>
        <strain evidence="7 8">PBTS2</strain>
    </source>
</reference>
<dbReference type="InterPro" id="IPR036291">
    <property type="entry name" value="NAD(P)-bd_dom_sf"/>
</dbReference>
<dbReference type="InterPro" id="IPR013118">
    <property type="entry name" value="Mannitol_DH_C"/>
</dbReference>
<dbReference type="SUPFAM" id="SSF48179">
    <property type="entry name" value="6-phosphogluconate dehydrogenase C-terminal domain-like"/>
    <property type="match status" value="1"/>
</dbReference>
<protein>
    <submittedName>
        <fullName evidence="7">Mannitol 2-dehydrogenase</fullName>
        <ecNumber evidence="7">1.1.1.67</ecNumber>
    </submittedName>
</protein>
<dbReference type="GO" id="GO:0008926">
    <property type="term" value="F:mannitol-1-phosphate 5-dehydrogenase activity"/>
    <property type="evidence" value="ECO:0007669"/>
    <property type="project" value="UniProtKB-EC"/>
</dbReference>
<comment type="catalytic activity">
    <reaction evidence="3">
        <text>D-mannitol 1-phosphate + NAD(+) = beta-D-fructose 6-phosphate + NADH + H(+)</text>
        <dbReference type="Rhea" id="RHEA:19661"/>
        <dbReference type="ChEBI" id="CHEBI:15378"/>
        <dbReference type="ChEBI" id="CHEBI:57540"/>
        <dbReference type="ChEBI" id="CHEBI:57634"/>
        <dbReference type="ChEBI" id="CHEBI:57945"/>
        <dbReference type="ChEBI" id="CHEBI:61381"/>
        <dbReference type="EC" id="1.1.1.17"/>
    </reaction>
</comment>
<evidence type="ECO:0000256" key="4">
    <source>
        <dbReference type="ARBA" id="ARBA00061451"/>
    </source>
</evidence>
<dbReference type="FunFam" id="3.40.50.720:FF:000129">
    <property type="entry name" value="D-mannonate oxidoreductase"/>
    <property type="match status" value="1"/>
</dbReference>
<dbReference type="PANTHER" id="PTHR43362">
    <property type="entry name" value="MANNITOL DEHYDROGENASE DSF1-RELATED"/>
    <property type="match status" value="1"/>
</dbReference>
<evidence type="ECO:0000313" key="7">
    <source>
        <dbReference type="EMBL" id="AMY23215.1"/>
    </source>
</evidence>
<dbReference type="RefSeq" id="WP_048317887.1">
    <property type="nucleotide sequence ID" value="NZ_CP015220.1"/>
</dbReference>
<evidence type="ECO:0000256" key="1">
    <source>
        <dbReference type="ARBA" id="ARBA00023002"/>
    </source>
</evidence>
<dbReference type="Proteomes" id="UP000076038">
    <property type="component" value="Chromosome"/>
</dbReference>
<dbReference type="PRINTS" id="PR00084">
    <property type="entry name" value="MTLDHDRGNASE"/>
</dbReference>
<keyword evidence="2" id="KW-0520">NAD</keyword>
<name>A0A143QJ64_RHOFA</name>
<dbReference type="PATRIC" id="fig|1653479.3.peg.1934"/>
<dbReference type="Gene3D" id="3.40.50.720">
    <property type="entry name" value="NAD(P)-binding Rossmann-like Domain"/>
    <property type="match status" value="1"/>
</dbReference>
<dbReference type="OrthoDB" id="271711at2"/>
<gene>
    <name evidence="7" type="primary">mtlK</name>
    <name evidence="7" type="ORF">A3Q41_01912</name>
</gene>
<keyword evidence="8" id="KW-1185">Reference proteome</keyword>
<dbReference type="Pfam" id="PF01232">
    <property type="entry name" value="Mannitol_dh"/>
    <property type="match status" value="1"/>
</dbReference>
<organism evidence="7 8">
    <name type="scientific">Rhodococcoides fascians</name>
    <name type="common">Rhodococcus fascians</name>
    <dbReference type="NCBI Taxonomy" id="1828"/>
    <lineage>
        <taxon>Bacteria</taxon>
        <taxon>Bacillati</taxon>
        <taxon>Actinomycetota</taxon>
        <taxon>Actinomycetes</taxon>
        <taxon>Mycobacteriales</taxon>
        <taxon>Nocardiaceae</taxon>
        <taxon>Rhodococcoides</taxon>
    </lineage>
</organism>
<feature type="domain" description="Mannitol dehydrogenase C-terminal" evidence="6">
    <location>
        <begin position="287"/>
        <end position="475"/>
    </location>
</feature>
<evidence type="ECO:0000256" key="2">
    <source>
        <dbReference type="ARBA" id="ARBA00023027"/>
    </source>
</evidence>
<dbReference type="PANTHER" id="PTHR43362:SF1">
    <property type="entry name" value="MANNITOL DEHYDROGENASE 2-RELATED"/>
    <property type="match status" value="1"/>
</dbReference>
<dbReference type="InterPro" id="IPR013131">
    <property type="entry name" value="Mannitol_DH_N"/>
</dbReference>
<dbReference type="InterPro" id="IPR013328">
    <property type="entry name" value="6PGD_dom2"/>
</dbReference>
<feature type="domain" description="Mannitol dehydrogenase N-terminal" evidence="5">
    <location>
        <begin position="28"/>
        <end position="278"/>
    </location>
</feature>
<evidence type="ECO:0000256" key="3">
    <source>
        <dbReference type="ARBA" id="ARBA00048615"/>
    </source>
</evidence>
<proteinExistence type="inferred from homology"/>
<dbReference type="EC" id="1.1.1.67" evidence="7"/>